<keyword evidence="5" id="KW-0406">Ion transport</keyword>
<feature type="transmembrane region" description="Helical" evidence="8">
    <location>
        <begin position="113"/>
        <end position="131"/>
    </location>
</feature>
<keyword evidence="3 8" id="KW-0812">Transmembrane</keyword>
<reference evidence="10" key="1">
    <citation type="submission" date="2016-01" db="EMBL/GenBank/DDBJ databases">
        <title>Complete genome of Planococcus kocurri type strain.</title>
        <authorList>
            <person name="See-Too W.S."/>
        </authorList>
    </citation>
    <scope>NUCLEOTIDE SEQUENCE [LARGE SCALE GENOMIC DNA]</scope>
    <source>
        <strain evidence="10">ATCC 43650</strain>
    </source>
</reference>
<evidence type="ECO:0000313" key="10">
    <source>
        <dbReference type="EMBL" id="ALS78320.1"/>
    </source>
</evidence>
<feature type="transmembrane region" description="Helical" evidence="8">
    <location>
        <begin position="166"/>
        <end position="190"/>
    </location>
</feature>
<dbReference type="PANTHER" id="PTHR11537">
    <property type="entry name" value="VOLTAGE-GATED POTASSIUM CHANNEL"/>
    <property type="match status" value="1"/>
</dbReference>
<evidence type="ECO:0000259" key="9">
    <source>
        <dbReference type="Pfam" id="PF07885"/>
    </source>
</evidence>
<keyword evidence="4 8" id="KW-1133">Transmembrane helix</keyword>
<evidence type="ECO:0000256" key="4">
    <source>
        <dbReference type="ARBA" id="ARBA00022989"/>
    </source>
</evidence>
<keyword evidence="7" id="KW-0407">Ion channel</keyword>
<evidence type="ECO:0000313" key="11">
    <source>
        <dbReference type="Proteomes" id="UP000065533"/>
    </source>
</evidence>
<dbReference type="SUPFAM" id="SSF81324">
    <property type="entry name" value="Voltage-gated potassium channels"/>
    <property type="match status" value="1"/>
</dbReference>
<dbReference type="RefSeq" id="WP_058384982.1">
    <property type="nucleotide sequence ID" value="NZ_CP013661.2"/>
</dbReference>
<dbReference type="Gene3D" id="1.20.120.350">
    <property type="entry name" value="Voltage-gated potassium channels. Chain C"/>
    <property type="match status" value="1"/>
</dbReference>
<gene>
    <name evidence="10" type="ORF">AUO94_06460</name>
</gene>
<sequence length="233" mass="26867">MKKSVIIFEIFMFVLVLISLFFAFSENENFMKLDWGIWFVFVLDYTIRLIRSENKWTYIKQHPFELVAIVPFDSIFRAARIVRLFRVIRLIGIGSRYLTPVYKLLRTNGLDKVLIISMVLLFLIPIPIVLLEPSINTFGDALWWAVVTTTTVGYGDISPETPIGRVLAVVLMLVGIGIIGTLTSAITSFFSNKNEVNHDKQILGIIQSIEEIENLTKEDIEFVRMYLKRKELK</sequence>
<dbReference type="Proteomes" id="UP000065533">
    <property type="component" value="Chromosome"/>
</dbReference>
<evidence type="ECO:0000256" key="5">
    <source>
        <dbReference type="ARBA" id="ARBA00023065"/>
    </source>
</evidence>
<dbReference type="EMBL" id="CP013661">
    <property type="protein sequence ID" value="ALS78320.1"/>
    <property type="molecule type" value="Genomic_DNA"/>
</dbReference>
<evidence type="ECO:0000256" key="6">
    <source>
        <dbReference type="ARBA" id="ARBA00023136"/>
    </source>
</evidence>
<evidence type="ECO:0000256" key="1">
    <source>
        <dbReference type="ARBA" id="ARBA00004141"/>
    </source>
</evidence>
<dbReference type="InterPro" id="IPR027359">
    <property type="entry name" value="Volt_channel_dom_sf"/>
</dbReference>
<keyword evidence="11" id="KW-1185">Reference proteome</keyword>
<keyword evidence="6 8" id="KW-0472">Membrane</keyword>
<evidence type="ECO:0000256" key="3">
    <source>
        <dbReference type="ARBA" id="ARBA00022692"/>
    </source>
</evidence>
<dbReference type="InterPro" id="IPR028325">
    <property type="entry name" value="VG_K_chnl"/>
</dbReference>
<accession>A0ABM5WVH9</accession>
<comment type="subcellular location">
    <subcellularLocation>
        <location evidence="1">Membrane</location>
        <topology evidence="1">Multi-pass membrane protein</topology>
    </subcellularLocation>
</comment>
<evidence type="ECO:0000256" key="7">
    <source>
        <dbReference type="ARBA" id="ARBA00023303"/>
    </source>
</evidence>
<dbReference type="PANTHER" id="PTHR11537:SF254">
    <property type="entry name" value="POTASSIUM VOLTAGE-GATED CHANNEL PROTEIN SHAB"/>
    <property type="match status" value="1"/>
</dbReference>
<dbReference type="InterPro" id="IPR013099">
    <property type="entry name" value="K_chnl_dom"/>
</dbReference>
<name>A0ABM5WVH9_9BACL</name>
<dbReference type="Pfam" id="PF07885">
    <property type="entry name" value="Ion_trans_2"/>
    <property type="match status" value="1"/>
</dbReference>
<keyword evidence="2" id="KW-0813">Transport</keyword>
<evidence type="ECO:0000256" key="2">
    <source>
        <dbReference type="ARBA" id="ARBA00022448"/>
    </source>
</evidence>
<feature type="transmembrane region" description="Helical" evidence="8">
    <location>
        <begin position="5"/>
        <end position="24"/>
    </location>
</feature>
<feature type="transmembrane region" description="Helical" evidence="8">
    <location>
        <begin position="30"/>
        <end position="50"/>
    </location>
</feature>
<feature type="domain" description="Potassium channel" evidence="9">
    <location>
        <begin position="119"/>
        <end position="191"/>
    </location>
</feature>
<protein>
    <submittedName>
        <fullName evidence="10">Ion transporter</fullName>
    </submittedName>
</protein>
<proteinExistence type="predicted"/>
<evidence type="ECO:0000256" key="8">
    <source>
        <dbReference type="SAM" id="Phobius"/>
    </source>
</evidence>
<dbReference type="Gene3D" id="1.10.287.70">
    <property type="match status" value="1"/>
</dbReference>
<organism evidence="10 11">
    <name type="scientific">Planococcus kocurii</name>
    <dbReference type="NCBI Taxonomy" id="1374"/>
    <lineage>
        <taxon>Bacteria</taxon>
        <taxon>Bacillati</taxon>
        <taxon>Bacillota</taxon>
        <taxon>Bacilli</taxon>
        <taxon>Bacillales</taxon>
        <taxon>Caryophanaceae</taxon>
        <taxon>Planococcus</taxon>
    </lineage>
</organism>